<evidence type="ECO:0000313" key="3">
    <source>
        <dbReference type="Proteomes" id="UP001281003"/>
    </source>
</evidence>
<evidence type="ECO:0000256" key="1">
    <source>
        <dbReference type="SAM" id="MobiDB-lite"/>
    </source>
</evidence>
<feature type="compositionally biased region" description="Polar residues" evidence="1">
    <location>
        <begin position="1"/>
        <end position="19"/>
    </location>
</feature>
<dbReference type="EMBL" id="JAUTDP010000002">
    <property type="protein sequence ID" value="KAK3402145.1"/>
    <property type="molecule type" value="Genomic_DNA"/>
</dbReference>
<evidence type="ECO:0000313" key="2">
    <source>
        <dbReference type="EMBL" id="KAK3402145.1"/>
    </source>
</evidence>
<dbReference type="Proteomes" id="UP001281003">
    <property type="component" value="Unassembled WGS sequence"/>
</dbReference>
<feature type="compositionally biased region" description="Basic and acidic residues" evidence="1">
    <location>
        <begin position="255"/>
        <end position="272"/>
    </location>
</feature>
<feature type="compositionally biased region" description="Polar residues" evidence="1">
    <location>
        <begin position="242"/>
        <end position="254"/>
    </location>
</feature>
<gene>
    <name evidence="2" type="ORF">B0T20DRAFT_431751</name>
</gene>
<feature type="region of interest" description="Disordered" evidence="1">
    <location>
        <begin position="239"/>
        <end position="283"/>
    </location>
</feature>
<comment type="caution">
    <text evidence="2">The sequence shown here is derived from an EMBL/GenBank/DDBJ whole genome shotgun (WGS) entry which is preliminary data.</text>
</comment>
<name>A0AAE0UFQ7_SORBR</name>
<organism evidence="2 3">
    <name type="scientific">Sordaria brevicollis</name>
    <dbReference type="NCBI Taxonomy" id="83679"/>
    <lineage>
        <taxon>Eukaryota</taxon>
        <taxon>Fungi</taxon>
        <taxon>Dikarya</taxon>
        <taxon>Ascomycota</taxon>
        <taxon>Pezizomycotina</taxon>
        <taxon>Sordariomycetes</taxon>
        <taxon>Sordariomycetidae</taxon>
        <taxon>Sordariales</taxon>
        <taxon>Sordariaceae</taxon>
        <taxon>Sordaria</taxon>
    </lineage>
</organism>
<sequence length="518" mass="57218">MMHPRNGTTSRGPSSSSFGRTEITKAINNSLLRCKILLECCGTSGTGDFTYDHFLSQGQGDRSPRPTSFSVLSGSSSRARTVTALSHADHALDLASRCHYYNYSPQLTAKAQLFRGHCFRRMGYWDKAYWCYIRAASVREFAADRGPEGLEALTKECQRRMGRSGRESGYYSSVSQEEVSSDLYRSNNEVTVREERISSHTFGCPDTKFFFERDSIGDAEAVCHHPLSIEMDTTVKPELASASESNEDVSSANDHSPRRDDTQDLEPQHEEASDGTPNTTNFDDQMRSYFARVKSKDAATKNATATPGISSSRDISEPQPELQSSDPTRNQHDEGSESGGTLLTTSLSPPPLSPAKPTTASQDQHREDDHQVSCTCDDYGSSCGNGNGHQQQRAELKKREPWWWVMQIGFSYLVYCVYCDFATAVQNGSQVSRLYNGGRGSGSSLIMFTSWWQFMRFILAMMCLGRCASSGAAWLAIAGRIEVAAVWIDRVIKTGGNKSRAGGGGKSLTDLLFKEYRG</sequence>
<reference evidence="2" key="1">
    <citation type="journal article" date="2023" name="Mol. Phylogenet. Evol.">
        <title>Genome-scale phylogeny and comparative genomics of the fungal order Sordariales.</title>
        <authorList>
            <person name="Hensen N."/>
            <person name="Bonometti L."/>
            <person name="Westerberg I."/>
            <person name="Brannstrom I.O."/>
            <person name="Guillou S."/>
            <person name="Cros-Aarteil S."/>
            <person name="Calhoun S."/>
            <person name="Haridas S."/>
            <person name="Kuo A."/>
            <person name="Mondo S."/>
            <person name="Pangilinan J."/>
            <person name="Riley R."/>
            <person name="LaButti K."/>
            <person name="Andreopoulos B."/>
            <person name="Lipzen A."/>
            <person name="Chen C."/>
            <person name="Yan M."/>
            <person name="Daum C."/>
            <person name="Ng V."/>
            <person name="Clum A."/>
            <person name="Steindorff A."/>
            <person name="Ohm R.A."/>
            <person name="Martin F."/>
            <person name="Silar P."/>
            <person name="Natvig D.O."/>
            <person name="Lalanne C."/>
            <person name="Gautier V."/>
            <person name="Ament-Velasquez S.L."/>
            <person name="Kruys A."/>
            <person name="Hutchinson M.I."/>
            <person name="Powell A.J."/>
            <person name="Barry K."/>
            <person name="Miller A.N."/>
            <person name="Grigoriev I.V."/>
            <person name="Debuchy R."/>
            <person name="Gladieux P."/>
            <person name="Hiltunen Thoren M."/>
            <person name="Johannesson H."/>
        </authorList>
    </citation>
    <scope>NUCLEOTIDE SEQUENCE</scope>
    <source>
        <strain evidence="2">FGSC 1904</strain>
    </source>
</reference>
<accession>A0AAE0UFQ7</accession>
<dbReference type="AlphaFoldDB" id="A0AAE0UFQ7"/>
<protein>
    <submittedName>
        <fullName evidence="2">Uncharacterized protein</fullName>
    </submittedName>
</protein>
<keyword evidence="3" id="KW-1185">Reference proteome</keyword>
<feature type="region of interest" description="Disordered" evidence="1">
    <location>
        <begin position="295"/>
        <end position="372"/>
    </location>
</feature>
<feature type="region of interest" description="Disordered" evidence="1">
    <location>
        <begin position="1"/>
        <end position="20"/>
    </location>
</feature>
<reference evidence="2" key="2">
    <citation type="submission" date="2023-07" db="EMBL/GenBank/DDBJ databases">
        <authorList>
            <consortium name="Lawrence Berkeley National Laboratory"/>
            <person name="Haridas S."/>
            <person name="Hensen N."/>
            <person name="Bonometti L."/>
            <person name="Westerberg I."/>
            <person name="Brannstrom I.O."/>
            <person name="Guillou S."/>
            <person name="Cros-Aarteil S."/>
            <person name="Calhoun S."/>
            <person name="Kuo A."/>
            <person name="Mondo S."/>
            <person name="Pangilinan J."/>
            <person name="Riley R."/>
            <person name="LaButti K."/>
            <person name="Andreopoulos B."/>
            <person name="Lipzen A."/>
            <person name="Chen C."/>
            <person name="Yanf M."/>
            <person name="Daum C."/>
            <person name="Ng V."/>
            <person name="Clum A."/>
            <person name="Steindorff A."/>
            <person name="Ohm R."/>
            <person name="Martin F."/>
            <person name="Silar P."/>
            <person name="Natvig D."/>
            <person name="Lalanne C."/>
            <person name="Gautier V."/>
            <person name="Ament-velasquez S.L."/>
            <person name="Kruys A."/>
            <person name="Hutchinson M.I."/>
            <person name="Powell A.J."/>
            <person name="Barry K."/>
            <person name="Miller A.N."/>
            <person name="Grigoriev I.V."/>
            <person name="Debuchy R."/>
            <person name="Gladieux P."/>
            <person name="Thoren M.H."/>
            <person name="Johannesson H."/>
        </authorList>
    </citation>
    <scope>NUCLEOTIDE SEQUENCE</scope>
    <source>
        <strain evidence="2">FGSC 1904</strain>
    </source>
</reference>
<feature type="compositionally biased region" description="Polar residues" evidence="1">
    <location>
        <begin position="301"/>
        <end position="313"/>
    </location>
</feature>
<proteinExistence type="predicted"/>